<feature type="transmembrane region" description="Helical" evidence="1">
    <location>
        <begin position="288"/>
        <end position="308"/>
    </location>
</feature>
<feature type="transmembrane region" description="Helical" evidence="1">
    <location>
        <begin position="225"/>
        <end position="243"/>
    </location>
</feature>
<evidence type="ECO:0008006" key="4">
    <source>
        <dbReference type="Google" id="ProtNLM"/>
    </source>
</evidence>
<reference evidence="2 3" key="1">
    <citation type="journal article" date="2016" name="Nat. Commun.">
        <title>Thousands of microbial genomes shed light on interconnected biogeochemical processes in an aquifer system.</title>
        <authorList>
            <person name="Anantharaman K."/>
            <person name="Brown C.T."/>
            <person name="Hug L.A."/>
            <person name="Sharon I."/>
            <person name="Castelle C.J."/>
            <person name="Probst A.J."/>
            <person name="Thomas B.C."/>
            <person name="Singh A."/>
            <person name="Wilkins M.J."/>
            <person name="Karaoz U."/>
            <person name="Brodie E.L."/>
            <person name="Williams K.H."/>
            <person name="Hubbard S.S."/>
            <person name="Banfield J.F."/>
        </authorList>
    </citation>
    <scope>NUCLEOTIDE SEQUENCE [LARGE SCALE GENOMIC DNA]</scope>
</reference>
<keyword evidence="1" id="KW-0812">Transmembrane</keyword>
<sequence>MAINDKIKPFLVLVLFFAIFFMAHWSINGLATADDPYYHAKHAFLMEQSGQFNLVRPWLEFHFFNYAPTDIWWGYHLGAAFFIHWFGLLLGIKVFASFLAALVFAVFYLILNSLKVKYPFIWVFFLLVSSTVFSFRLSLERPHLLSIIVLPLAFLFLAKGRNFWLFILSLFYTLSYHLAPLIILQTLVYSAVEAYTKKRINLRPLIASAGGILAGALIHPQSLNYFYIMFITHSQILFLKFFGVDLNIGSELQMPGFADFIRSNFLVLLAGILATVLFLSLKKLGKTSVVGNFLFLYSNTWLIVSLLVWRGVEYWLPITFLFAAVTFSDFMAREEFKQVKNWLANKINLKILSFFLFGALTAVIFYNLSTVFLDFFQAGAETAGLSENYSQANEWLKANTKKDSVIFYSSWSMWPMMFFYNDYNHYITGIDPTFLYEYDQRTYWLWRNISYDGLYCDQPTPCLNLKPAEQIKLVPLAIKRDFLAKYAVVLNDEASNLIRTLNNLRAEVKLVFKNKDLLIYEIK</sequence>
<organism evidence="2 3">
    <name type="scientific">Candidatus Falkowbacteria bacterium RIFCSPLOWO2_02_FULL_45_21</name>
    <dbReference type="NCBI Taxonomy" id="1797989"/>
    <lineage>
        <taxon>Bacteria</taxon>
        <taxon>Candidatus Falkowiibacteriota</taxon>
    </lineage>
</organism>
<dbReference type="AlphaFoldDB" id="A0A1F5SBY5"/>
<dbReference type="STRING" id="1797989.A3H66_02290"/>
<feature type="transmembrane region" description="Helical" evidence="1">
    <location>
        <begin position="118"/>
        <end position="135"/>
    </location>
</feature>
<name>A0A1F5SBY5_9BACT</name>
<protein>
    <recommendedName>
        <fullName evidence="4">Glycosyltransferase RgtA/B/C/D-like domain-containing protein</fullName>
    </recommendedName>
</protein>
<feature type="transmembrane region" description="Helical" evidence="1">
    <location>
        <begin position="200"/>
        <end position="218"/>
    </location>
</feature>
<evidence type="ECO:0000313" key="3">
    <source>
        <dbReference type="Proteomes" id="UP000178783"/>
    </source>
</evidence>
<keyword evidence="1" id="KW-0472">Membrane</keyword>
<evidence type="ECO:0000256" key="1">
    <source>
        <dbReference type="SAM" id="Phobius"/>
    </source>
</evidence>
<gene>
    <name evidence="2" type="ORF">A3H66_02290</name>
</gene>
<keyword evidence="1" id="KW-1133">Transmembrane helix</keyword>
<accession>A0A1F5SBY5</accession>
<feature type="transmembrane region" description="Helical" evidence="1">
    <location>
        <begin position="82"/>
        <end position="111"/>
    </location>
</feature>
<dbReference type="EMBL" id="MFFW01000031">
    <property type="protein sequence ID" value="OGF24235.1"/>
    <property type="molecule type" value="Genomic_DNA"/>
</dbReference>
<feature type="transmembrane region" description="Helical" evidence="1">
    <location>
        <begin position="263"/>
        <end position="281"/>
    </location>
</feature>
<feature type="transmembrane region" description="Helical" evidence="1">
    <location>
        <begin position="352"/>
        <end position="373"/>
    </location>
</feature>
<feature type="transmembrane region" description="Helical" evidence="1">
    <location>
        <begin position="165"/>
        <end position="188"/>
    </location>
</feature>
<proteinExistence type="predicted"/>
<comment type="caution">
    <text evidence="2">The sequence shown here is derived from an EMBL/GenBank/DDBJ whole genome shotgun (WGS) entry which is preliminary data.</text>
</comment>
<dbReference type="Proteomes" id="UP000178783">
    <property type="component" value="Unassembled WGS sequence"/>
</dbReference>
<feature type="transmembrane region" description="Helical" evidence="1">
    <location>
        <begin position="314"/>
        <end position="332"/>
    </location>
</feature>
<feature type="transmembrane region" description="Helical" evidence="1">
    <location>
        <begin position="141"/>
        <end position="158"/>
    </location>
</feature>
<evidence type="ECO:0000313" key="2">
    <source>
        <dbReference type="EMBL" id="OGF24235.1"/>
    </source>
</evidence>